<dbReference type="PANTHER" id="PTHR24229:SF20">
    <property type="entry name" value="SOMATOSTATIN RECEPTOR TYPE 5"/>
    <property type="match status" value="1"/>
</dbReference>
<feature type="transmembrane region" description="Helical" evidence="13">
    <location>
        <begin position="58"/>
        <end position="80"/>
    </location>
</feature>
<feature type="domain" description="G-protein coupled receptors family 1 profile" evidence="14">
    <location>
        <begin position="71"/>
        <end position="320"/>
    </location>
</feature>
<dbReference type="InterPro" id="IPR001184">
    <property type="entry name" value="Somatstn_rcpt_5"/>
</dbReference>
<evidence type="ECO:0000256" key="8">
    <source>
        <dbReference type="ARBA" id="ARBA00023170"/>
    </source>
</evidence>
<comment type="similarity">
    <text evidence="11">Belongs to the G-protein coupled receptor 1 family.</text>
</comment>
<dbReference type="Proteomes" id="UP001148018">
    <property type="component" value="Unassembled WGS sequence"/>
</dbReference>
<keyword evidence="5 11" id="KW-0297">G-protein coupled receptor</keyword>
<evidence type="ECO:0000256" key="11">
    <source>
        <dbReference type="RuleBase" id="RU000688"/>
    </source>
</evidence>
<evidence type="ECO:0000256" key="6">
    <source>
        <dbReference type="ARBA" id="ARBA00023136"/>
    </source>
</evidence>
<dbReference type="OrthoDB" id="6076970at2759"/>
<dbReference type="PROSITE" id="PS50262">
    <property type="entry name" value="G_PROTEIN_RECEP_F1_2"/>
    <property type="match status" value="1"/>
</dbReference>
<dbReference type="EMBL" id="JANIIK010000047">
    <property type="protein sequence ID" value="KAJ3601248.1"/>
    <property type="molecule type" value="Genomic_DNA"/>
</dbReference>
<dbReference type="GO" id="GO:0042923">
    <property type="term" value="F:neuropeptide binding"/>
    <property type="evidence" value="ECO:0007669"/>
    <property type="project" value="TreeGrafter"/>
</dbReference>
<keyword evidence="16" id="KW-1185">Reference proteome</keyword>
<evidence type="ECO:0000256" key="12">
    <source>
        <dbReference type="SAM" id="MobiDB-lite"/>
    </source>
</evidence>
<accession>A0A9Q0E8Z2</accession>
<dbReference type="GO" id="GO:0004994">
    <property type="term" value="F:somatostatin receptor activity"/>
    <property type="evidence" value="ECO:0007669"/>
    <property type="project" value="InterPro"/>
</dbReference>
<name>A0A9Q0E8Z2_9TELE</name>
<keyword evidence="8 11" id="KW-0675">Receptor</keyword>
<dbReference type="InterPro" id="IPR000586">
    <property type="entry name" value="Somatstn_rcpt"/>
</dbReference>
<evidence type="ECO:0000256" key="3">
    <source>
        <dbReference type="ARBA" id="ARBA00022692"/>
    </source>
</evidence>
<dbReference type="GO" id="GO:0043005">
    <property type="term" value="C:neuron projection"/>
    <property type="evidence" value="ECO:0007669"/>
    <property type="project" value="TreeGrafter"/>
</dbReference>
<feature type="transmembrane region" description="Helical" evidence="13">
    <location>
        <begin position="169"/>
        <end position="191"/>
    </location>
</feature>
<comment type="caution">
    <text evidence="15">The sequence shown here is derived from an EMBL/GenBank/DDBJ whole genome shotgun (WGS) entry which is preliminary data.</text>
</comment>
<keyword evidence="10 11" id="KW-0807">Transducer</keyword>
<dbReference type="PRINTS" id="PR00237">
    <property type="entry name" value="GPCRRHODOPSN"/>
</dbReference>
<dbReference type="PANTHER" id="PTHR24229">
    <property type="entry name" value="NEUROPEPTIDES RECEPTOR"/>
    <property type="match status" value="1"/>
</dbReference>
<evidence type="ECO:0000313" key="16">
    <source>
        <dbReference type="Proteomes" id="UP001148018"/>
    </source>
</evidence>
<evidence type="ECO:0000256" key="4">
    <source>
        <dbReference type="ARBA" id="ARBA00022989"/>
    </source>
</evidence>
<evidence type="ECO:0000256" key="13">
    <source>
        <dbReference type="SAM" id="Phobius"/>
    </source>
</evidence>
<dbReference type="Pfam" id="PF00001">
    <property type="entry name" value="7tm_1"/>
    <property type="match status" value="1"/>
</dbReference>
<dbReference type="AlphaFoldDB" id="A0A9Q0E8Z2"/>
<gene>
    <name evidence="15" type="ORF">NHX12_032221</name>
</gene>
<dbReference type="PRINTS" id="PR00591">
    <property type="entry name" value="SOMATOSTTN5R"/>
</dbReference>
<feature type="region of interest" description="Disordered" evidence="12">
    <location>
        <begin position="347"/>
        <end position="380"/>
    </location>
</feature>
<organism evidence="15 16">
    <name type="scientific">Muraenolepis orangiensis</name>
    <name type="common">Patagonian moray cod</name>
    <dbReference type="NCBI Taxonomy" id="630683"/>
    <lineage>
        <taxon>Eukaryota</taxon>
        <taxon>Metazoa</taxon>
        <taxon>Chordata</taxon>
        <taxon>Craniata</taxon>
        <taxon>Vertebrata</taxon>
        <taxon>Euteleostomi</taxon>
        <taxon>Actinopterygii</taxon>
        <taxon>Neopterygii</taxon>
        <taxon>Teleostei</taxon>
        <taxon>Neoteleostei</taxon>
        <taxon>Acanthomorphata</taxon>
        <taxon>Zeiogadaria</taxon>
        <taxon>Gadariae</taxon>
        <taxon>Gadiformes</taxon>
        <taxon>Muraenolepidoidei</taxon>
        <taxon>Muraenolepididae</taxon>
        <taxon>Muraenolepis</taxon>
    </lineage>
</organism>
<dbReference type="SUPFAM" id="SSF81321">
    <property type="entry name" value="Family A G protein-coupled receptor-like"/>
    <property type="match status" value="1"/>
</dbReference>
<dbReference type="PROSITE" id="PS00237">
    <property type="entry name" value="G_PROTEIN_RECEP_F1_1"/>
    <property type="match status" value="1"/>
</dbReference>
<dbReference type="InterPro" id="IPR000276">
    <property type="entry name" value="GPCR_Rhodpsn"/>
</dbReference>
<sequence length="447" mass="49593">MNEFNWTPESHYMAASSPSSTPHSVYYSNATTANTSSLTTNHTDEATPFFGSWSVATAVIYLTVFVVGLLGNTLVIYVVVRYAKMKTVTNMYILNLAVADELYILGIPFLGTQSVLSYWLYGDFLCKVYMTADAMSQFTSIFCLTAMSIDRYLAVVHPIRSAKWRRPKVAKVFNCLVWVLSFLVVLPIAIYSELQDHFNSCNMSWPDPQDLWSTVFILYTAILGFFAPLLVICLCYLLIVIKVRSASMRAGMTTRRQSERKVTRMVVIIVVVFVMCWLPFFATNMVNLVHIIPETSVSAVFYFFIVILTYVNSCANPFLYGFLSDNFKQSFRKVLCLHKGKGVDAHPSRGSQAAANKNPTGRPGGLHCANGNNTQHTEERDDEIEIDVTRYSGAWREACQHTAVTGASSGASGGAQCLKSVRNRTTQSGSSGLTNIGKTKVVAKPIT</sequence>
<evidence type="ECO:0000256" key="1">
    <source>
        <dbReference type="ARBA" id="ARBA00004651"/>
    </source>
</evidence>
<keyword evidence="6 13" id="KW-0472">Membrane</keyword>
<comment type="subcellular location">
    <subcellularLocation>
        <location evidence="1">Cell membrane</location>
        <topology evidence="1">Multi-pass membrane protein</topology>
    </subcellularLocation>
</comment>
<feature type="region of interest" description="Disordered" evidence="12">
    <location>
        <begin position="1"/>
        <end position="21"/>
    </location>
</feature>
<dbReference type="InterPro" id="IPR017452">
    <property type="entry name" value="GPCR_Rhodpsn_7TM"/>
</dbReference>
<evidence type="ECO:0000256" key="7">
    <source>
        <dbReference type="ARBA" id="ARBA00023157"/>
    </source>
</evidence>
<dbReference type="SMART" id="SM01381">
    <property type="entry name" value="7TM_GPCR_Srsx"/>
    <property type="match status" value="1"/>
</dbReference>
<feature type="transmembrane region" description="Helical" evidence="13">
    <location>
        <begin position="211"/>
        <end position="241"/>
    </location>
</feature>
<evidence type="ECO:0000313" key="15">
    <source>
        <dbReference type="EMBL" id="KAJ3601248.1"/>
    </source>
</evidence>
<protein>
    <recommendedName>
        <fullName evidence="14">G-protein coupled receptors family 1 profile domain-containing protein</fullName>
    </recommendedName>
</protein>
<dbReference type="PRINTS" id="PR00246">
    <property type="entry name" value="SOMATOSTATNR"/>
</dbReference>
<keyword evidence="2" id="KW-1003">Cell membrane</keyword>
<feature type="transmembrane region" description="Helical" evidence="13">
    <location>
        <begin position="262"/>
        <end position="280"/>
    </location>
</feature>
<evidence type="ECO:0000259" key="14">
    <source>
        <dbReference type="PROSITE" id="PS50262"/>
    </source>
</evidence>
<feature type="compositionally biased region" description="Polar residues" evidence="12">
    <location>
        <begin position="349"/>
        <end position="359"/>
    </location>
</feature>
<feature type="transmembrane region" description="Helical" evidence="13">
    <location>
        <begin position="300"/>
        <end position="323"/>
    </location>
</feature>
<evidence type="ECO:0000256" key="2">
    <source>
        <dbReference type="ARBA" id="ARBA00022475"/>
    </source>
</evidence>
<dbReference type="FunFam" id="1.20.1070.10:FF:000039">
    <property type="entry name" value="somatostatin receptor type 2"/>
    <property type="match status" value="1"/>
</dbReference>
<dbReference type="GO" id="GO:0050796">
    <property type="term" value="P:regulation of insulin secretion"/>
    <property type="evidence" value="ECO:0007669"/>
    <property type="project" value="TreeGrafter"/>
</dbReference>
<keyword evidence="3 11" id="KW-0812">Transmembrane</keyword>
<evidence type="ECO:0000256" key="10">
    <source>
        <dbReference type="ARBA" id="ARBA00023224"/>
    </source>
</evidence>
<keyword evidence="7" id="KW-1015">Disulfide bond</keyword>
<dbReference type="GO" id="GO:0005886">
    <property type="term" value="C:plasma membrane"/>
    <property type="evidence" value="ECO:0007669"/>
    <property type="project" value="UniProtKB-SubCell"/>
</dbReference>
<feature type="transmembrane region" description="Helical" evidence="13">
    <location>
        <begin position="92"/>
        <end position="116"/>
    </location>
</feature>
<keyword evidence="9" id="KW-0325">Glycoprotein</keyword>
<dbReference type="GO" id="GO:0071385">
    <property type="term" value="P:cellular response to glucocorticoid stimulus"/>
    <property type="evidence" value="ECO:0007669"/>
    <property type="project" value="TreeGrafter"/>
</dbReference>
<evidence type="ECO:0000256" key="9">
    <source>
        <dbReference type="ARBA" id="ARBA00023180"/>
    </source>
</evidence>
<keyword evidence="4 13" id="KW-1133">Transmembrane helix</keyword>
<proteinExistence type="inferred from homology"/>
<reference evidence="15" key="1">
    <citation type="submission" date="2022-07" db="EMBL/GenBank/DDBJ databases">
        <title>Chromosome-level genome of Muraenolepis orangiensis.</title>
        <authorList>
            <person name="Kim J."/>
        </authorList>
    </citation>
    <scope>NUCLEOTIDE SEQUENCE</scope>
    <source>
        <strain evidence="15">KU_S4_2022</strain>
        <tissue evidence="15">Muscle</tissue>
    </source>
</reference>
<evidence type="ECO:0000256" key="5">
    <source>
        <dbReference type="ARBA" id="ARBA00023040"/>
    </source>
</evidence>
<feature type="transmembrane region" description="Helical" evidence="13">
    <location>
        <begin position="128"/>
        <end position="149"/>
    </location>
</feature>
<dbReference type="Gene3D" id="1.20.1070.10">
    <property type="entry name" value="Rhodopsin 7-helix transmembrane proteins"/>
    <property type="match status" value="1"/>
</dbReference>